<evidence type="ECO:0000313" key="1">
    <source>
        <dbReference type="EMBL" id="GAA4321440.1"/>
    </source>
</evidence>
<dbReference type="Proteomes" id="UP001500582">
    <property type="component" value="Unassembled WGS sequence"/>
</dbReference>
<gene>
    <name evidence="1" type="ORF">GCM10023149_21300</name>
</gene>
<accession>A0ABP8GBV9</accession>
<protein>
    <submittedName>
        <fullName evidence="1">Uncharacterized protein</fullName>
    </submittedName>
</protein>
<keyword evidence="2" id="KW-1185">Reference proteome</keyword>
<organism evidence="1 2">
    <name type="scientific">Mucilaginibacter gynuensis</name>
    <dbReference type="NCBI Taxonomy" id="1302236"/>
    <lineage>
        <taxon>Bacteria</taxon>
        <taxon>Pseudomonadati</taxon>
        <taxon>Bacteroidota</taxon>
        <taxon>Sphingobacteriia</taxon>
        <taxon>Sphingobacteriales</taxon>
        <taxon>Sphingobacteriaceae</taxon>
        <taxon>Mucilaginibacter</taxon>
    </lineage>
</organism>
<sequence>MTMSIYITVTQPNPSQSKLSKWPKNKARVTLKKRKANSDNTTATKSVITSAIIPLALSTP</sequence>
<comment type="caution">
    <text evidence="1">The sequence shown here is derived from an EMBL/GenBank/DDBJ whole genome shotgun (WGS) entry which is preliminary data.</text>
</comment>
<evidence type="ECO:0000313" key="2">
    <source>
        <dbReference type="Proteomes" id="UP001500582"/>
    </source>
</evidence>
<reference evidence="2" key="1">
    <citation type="journal article" date="2019" name="Int. J. Syst. Evol. Microbiol.">
        <title>The Global Catalogue of Microorganisms (GCM) 10K type strain sequencing project: providing services to taxonomists for standard genome sequencing and annotation.</title>
        <authorList>
            <consortium name="The Broad Institute Genomics Platform"/>
            <consortium name="The Broad Institute Genome Sequencing Center for Infectious Disease"/>
            <person name="Wu L."/>
            <person name="Ma J."/>
        </authorList>
    </citation>
    <scope>NUCLEOTIDE SEQUENCE [LARGE SCALE GENOMIC DNA]</scope>
    <source>
        <strain evidence="2">JCM 17705</strain>
    </source>
</reference>
<proteinExistence type="predicted"/>
<name>A0ABP8GBV9_9SPHI</name>
<dbReference type="EMBL" id="BAABFT010000004">
    <property type="protein sequence ID" value="GAA4321440.1"/>
    <property type="molecule type" value="Genomic_DNA"/>
</dbReference>